<evidence type="ECO:0000313" key="2">
    <source>
        <dbReference type="Proteomes" id="UP000821865"/>
    </source>
</evidence>
<reference evidence="1" key="1">
    <citation type="submission" date="2020-05" db="EMBL/GenBank/DDBJ databases">
        <title>Large-scale comparative analyses of tick genomes elucidate their genetic diversity and vector capacities.</title>
        <authorList>
            <person name="Jia N."/>
            <person name="Wang J."/>
            <person name="Shi W."/>
            <person name="Du L."/>
            <person name="Sun Y."/>
            <person name="Zhan W."/>
            <person name="Jiang J."/>
            <person name="Wang Q."/>
            <person name="Zhang B."/>
            <person name="Ji P."/>
            <person name="Sakyi L.B."/>
            <person name="Cui X."/>
            <person name="Yuan T."/>
            <person name="Jiang B."/>
            <person name="Yang W."/>
            <person name="Lam T.T.-Y."/>
            <person name="Chang Q."/>
            <person name="Ding S."/>
            <person name="Wang X."/>
            <person name="Zhu J."/>
            <person name="Ruan X."/>
            <person name="Zhao L."/>
            <person name="Wei J."/>
            <person name="Que T."/>
            <person name="Du C."/>
            <person name="Cheng J."/>
            <person name="Dai P."/>
            <person name="Han X."/>
            <person name="Huang E."/>
            <person name="Gao Y."/>
            <person name="Liu J."/>
            <person name="Shao H."/>
            <person name="Ye R."/>
            <person name="Li L."/>
            <person name="Wei W."/>
            <person name="Wang X."/>
            <person name="Wang C."/>
            <person name="Yang T."/>
            <person name="Huo Q."/>
            <person name="Li W."/>
            <person name="Guo W."/>
            <person name="Chen H."/>
            <person name="Zhou L."/>
            <person name="Ni X."/>
            <person name="Tian J."/>
            <person name="Zhou Y."/>
            <person name="Sheng Y."/>
            <person name="Liu T."/>
            <person name="Pan Y."/>
            <person name="Xia L."/>
            <person name="Li J."/>
            <person name="Zhao F."/>
            <person name="Cao W."/>
        </authorList>
    </citation>
    <scope>NUCLEOTIDE SEQUENCE</scope>
    <source>
        <strain evidence="1">Dsil-2018</strain>
    </source>
</reference>
<proteinExistence type="predicted"/>
<comment type="caution">
    <text evidence="1">The sequence shown here is derived from an EMBL/GenBank/DDBJ whole genome shotgun (WGS) entry which is preliminary data.</text>
</comment>
<name>A0ACB8CK07_DERSI</name>
<sequence>MQNELRRAFSQWTELFVIVSFYNISNHAVSFKVRVPVSLSGKFRYAAERKQQRRVRATVAVPKLTASGPRLLVKQDPATLQCLRGSSDALHAAAARHKPQWKRLYVQRRPKDLHGQLRASQCAATPAEAGSRPPSRPTWMHYSTLTDCTELRTLASFSTAFDNTTVELLSDIQDIGAKRKPQCALDQPTQTFVYEEIGEHLQVYTDGSGKFIRQAQIPSLRKLRESQKRPALPSDRMLPPLTANVLQRTSHLYSRKMLAAIFVIALIGGSHGFESDADVEDANAYVDSVLEFELPRRMATLDPVKARDFQPMNGKHLYGPSVRFVFFSVTGFRDIRRDGDCQLTRADEEHPTVLQCKLSTKLRYDVVVNMTYENTTMHDVRINGTFHGVSGPLTVTFRRSLPVKVEFSPRYDVMLDSVGMRRARPHWYTGIMEREFHLAMIHVFEFATRRVFAKEMFNAAKDVPFPE</sequence>
<dbReference type="Proteomes" id="UP000821865">
    <property type="component" value="Chromosome 6"/>
</dbReference>
<organism evidence="1 2">
    <name type="scientific">Dermacentor silvarum</name>
    <name type="common">Tick</name>
    <dbReference type="NCBI Taxonomy" id="543639"/>
    <lineage>
        <taxon>Eukaryota</taxon>
        <taxon>Metazoa</taxon>
        <taxon>Ecdysozoa</taxon>
        <taxon>Arthropoda</taxon>
        <taxon>Chelicerata</taxon>
        <taxon>Arachnida</taxon>
        <taxon>Acari</taxon>
        <taxon>Parasitiformes</taxon>
        <taxon>Ixodida</taxon>
        <taxon>Ixodoidea</taxon>
        <taxon>Ixodidae</taxon>
        <taxon>Rhipicephalinae</taxon>
        <taxon>Dermacentor</taxon>
    </lineage>
</organism>
<gene>
    <name evidence="1" type="ORF">HPB49_008664</name>
</gene>
<accession>A0ACB8CK07</accession>
<dbReference type="EMBL" id="CM023475">
    <property type="protein sequence ID" value="KAH7945251.1"/>
    <property type="molecule type" value="Genomic_DNA"/>
</dbReference>
<protein>
    <submittedName>
        <fullName evidence="1">Uncharacterized protein</fullName>
    </submittedName>
</protein>
<evidence type="ECO:0000313" key="1">
    <source>
        <dbReference type="EMBL" id="KAH7945251.1"/>
    </source>
</evidence>
<keyword evidence="2" id="KW-1185">Reference proteome</keyword>